<gene>
    <name evidence="3" type="ORF">VV01_04355</name>
</gene>
<dbReference type="Proteomes" id="UP000037397">
    <property type="component" value="Unassembled WGS sequence"/>
</dbReference>
<organism evidence="3 4">
    <name type="scientific">Luteipulveratus halotolerans</name>
    <dbReference type="NCBI Taxonomy" id="1631356"/>
    <lineage>
        <taxon>Bacteria</taxon>
        <taxon>Bacillati</taxon>
        <taxon>Actinomycetota</taxon>
        <taxon>Actinomycetes</taxon>
        <taxon>Micrococcales</taxon>
        <taxon>Dermacoccaceae</taxon>
        <taxon>Luteipulveratus</taxon>
    </lineage>
</organism>
<reference evidence="4" key="1">
    <citation type="submission" date="2015-03" db="EMBL/GenBank/DDBJ databases">
        <title>Luteipulveratus halotolerans sp. nov., a novel actinobacterium (Dermacoccaceae) from Sarawak, Malaysia.</title>
        <authorList>
            <person name="Juboi H."/>
            <person name="Basik A."/>
            <person name="Shamsul S.S."/>
            <person name="Arnold P."/>
            <person name="Schmitt E.K."/>
            <person name="Sanglier J.-J."/>
            <person name="Yeo T."/>
        </authorList>
    </citation>
    <scope>NUCLEOTIDE SEQUENCE [LARGE SCALE GENOMIC DNA]</scope>
    <source>
        <strain evidence="4">C296001</strain>
    </source>
</reference>
<feature type="compositionally biased region" description="Basic and acidic residues" evidence="1">
    <location>
        <begin position="9"/>
        <end position="22"/>
    </location>
</feature>
<dbReference type="InterPro" id="IPR032710">
    <property type="entry name" value="NTF2-like_dom_sf"/>
</dbReference>
<accession>A0A0L6CN18</accession>
<dbReference type="RefSeq" id="WP_231635308.1">
    <property type="nucleotide sequence ID" value="NZ_LAIR01000002.1"/>
</dbReference>
<protein>
    <recommendedName>
        <fullName evidence="2">SnoaL-like domain-containing protein</fullName>
    </recommendedName>
</protein>
<comment type="caution">
    <text evidence="3">The sequence shown here is derived from an EMBL/GenBank/DDBJ whole genome shotgun (WGS) entry which is preliminary data.</text>
</comment>
<evidence type="ECO:0000259" key="2">
    <source>
        <dbReference type="Pfam" id="PF13577"/>
    </source>
</evidence>
<evidence type="ECO:0000313" key="4">
    <source>
        <dbReference type="Proteomes" id="UP000037397"/>
    </source>
</evidence>
<dbReference type="AlphaFoldDB" id="A0A0L6CN18"/>
<dbReference type="PATRIC" id="fig|1631356.3.peg.808"/>
<dbReference type="InterPro" id="IPR037401">
    <property type="entry name" value="SnoaL-like"/>
</dbReference>
<dbReference type="Pfam" id="PF13577">
    <property type="entry name" value="SnoaL_4"/>
    <property type="match status" value="1"/>
</dbReference>
<dbReference type="SUPFAM" id="SSF54427">
    <property type="entry name" value="NTF2-like"/>
    <property type="match status" value="1"/>
</dbReference>
<proteinExistence type="predicted"/>
<name>A0A0L6CN18_9MICO</name>
<evidence type="ECO:0000256" key="1">
    <source>
        <dbReference type="SAM" id="MobiDB-lite"/>
    </source>
</evidence>
<dbReference type="STRING" id="1631356.VV01_04355"/>
<feature type="domain" description="SnoaL-like" evidence="2">
    <location>
        <begin position="23"/>
        <end position="131"/>
    </location>
</feature>
<dbReference type="Gene3D" id="3.10.450.50">
    <property type="match status" value="1"/>
</dbReference>
<evidence type="ECO:0000313" key="3">
    <source>
        <dbReference type="EMBL" id="KNX39191.1"/>
    </source>
</evidence>
<keyword evidence="4" id="KW-1185">Reference proteome</keyword>
<dbReference type="EMBL" id="LAIR01000002">
    <property type="protein sequence ID" value="KNX39191.1"/>
    <property type="molecule type" value="Genomic_DNA"/>
</dbReference>
<feature type="region of interest" description="Disordered" evidence="1">
    <location>
        <begin position="1"/>
        <end position="22"/>
    </location>
</feature>
<sequence length="150" mass="16635">MSPGGRRARTGDRRRLAQDRRDDPGAQDLLFSAFTEDAELDFRPAARTCGLDVPLMQGRSMIADIIMSPATRIDTTHVVTNPRIRMDGDTASLTALVEAQHLPKNDHSRHALLKNLYAVDLVNGGDLWQMKCVYIDCVWFTGDPQVIVGS</sequence>